<reference evidence="2" key="1">
    <citation type="submission" date="2017-05" db="UniProtKB">
        <authorList>
            <consortium name="EnsemblMetazoa"/>
        </authorList>
    </citation>
    <scope>IDENTIFICATION</scope>
</reference>
<feature type="compositionally biased region" description="Acidic residues" evidence="1">
    <location>
        <begin position="76"/>
        <end position="88"/>
    </location>
</feature>
<dbReference type="InParanoid" id="A0A1X7UIZ2"/>
<proteinExistence type="predicted"/>
<accession>A0A1X7UIZ2</accession>
<organism evidence="2">
    <name type="scientific">Amphimedon queenslandica</name>
    <name type="common">Sponge</name>
    <dbReference type="NCBI Taxonomy" id="400682"/>
    <lineage>
        <taxon>Eukaryota</taxon>
        <taxon>Metazoa</taxon>
        <taxon>Porifera</taxon>
        <taxon>Demospongiae</taxon>
        <taxon>Heteroscleromorpha</taxon>
        <taxon>Haplosclerida</taxon>
        <taxon>Niphatidae</taxon>
        <taxon>Amphimedon</taxon>
    </lineage>
</organism>
<dbReference type="AlphaFoldDB" id="A0A1X7UIZ2"/>
<evidence type="ECO:0000313" key="2">
    <source>
        <dbReference type="EnsemblMetazoa" id="Aqu2.1.27722_001"/>
    </source>
</evidence>
<evidence type="ECO:0000256" key="1">
    <source>
        <dbReference type="SAM" id="MobiDB-lite"/>
    </source>
</evidence>
<sequence length="107" mass="11940">MPLWAHNKVMSDRTYISGAAKRKLQKQEIEKDCKRKRTPEKLIYTTLSKSYTVIDSNKHSTTNSDSDCDLSPNESSENEILDDDTDDDAMNKSDTVSIAGVPNNAAT</sequence>
<dbReference type="EnsemblMetazoa" id="Aqu2.1.27722_001">
    <property type="protein sequence ID" value="Aqu2.1.27722_001"/>
    <property type="gene ID" value="Aqu2.1.27722"/>
</dbReference>
<name>A0A1X7UIZ2_AMPQE</name>
<protein>
    <submittedName>
        <fullName evidence="2">Uncharacterized protein</fullName>
    </submittedName>
</protein>
<feature type="compositionally biased region" description="Polar residues" evidence="1">
    <location>
        <begin position="56"/>
        <end position="65"/>
    </location>
</feature>
<feature type="region of interest" description="Disordered" evidence="1">
    <location>
        <begin position="56"/>
        <end position="107"/>
    </location>
</feature>